<evidence type="ECO:0000313" key="2">
    <source>
        <dbReference type="EMBL" id="SFO30116.1"/>
    </source>
</evidence>
<gene>
    <name evidence="2" type="ORF">SAMN04489757_11716</name>
</gene>
<reference evidence="2 3" key="1">
    <citation type="submission" date="2016-10" db="EMBL/GenBank/DDBJ databases">
        <authorList>
            <person name="de Groot N.N."/>
        </authorList>
    </citation>
    <scope>NUCLEOTIDE SEQUENCE [LARGE SCALE GENOMIC DNA]</scope>
    <source>
        <strain evidence="2 3">DSM 1283</strain>
    </source>
</reference>
<feature type="compositionally biased region" description="Basic and acidic residues" evidence="1">
    <location>
        <begin position="16"/>
        <end position="25"/>
    </location>
</feature>
<proteinExistence type="predicted"/>
<dbReference type="AlphaFoldDB" id="A0A1I5G2E5"/>
<protein>
    <submittedName>
        <fullName evidence="2">Uncharacterized protein</fullName>
    </submittedName>
</protein>
<evidence type="ECO:0000313" key="3">
    <source>
        <dbReference type="Proteomes" id="UP000198806"/>
    </source>
</evidence>
<evidence type="ECO:0000256" key="1">
    <source>
        <dbReference type="SAM" id="MobiDB-lite"/>
    </source>
</evidence>
<name>A0A1I5G2E5_9FIRM</name>
<feature type="region of interest" description="Disordered" evidence="1">
    <location>
        <begin position="1"/>
        <end position="59"/>
    </location>
</feature>
<accession>A0A1I5G2E5</accession>
<dbReference type="EMBL" id="FOWD01000017">
    <property type="protein sequence ID" value="SFO30116.1"/>
    <property type="molecule type" value="Genomic_DNA"/>
</dbReference>
<keyword evidence="3" id="KW-1185">Reference proteome</keyword>
<dbReference type="RefSeq" id="WP_091686871.1">
    <property type="nucleotide sequence ID" value="NZ_BAABFM010000001.1"/>
</dbReference>
<organism evidence="2 3">
    <name type="scientific">Anaerocolumna aminovalerica</name>
    <dbReference type="NCBI Taxonomy" id="1527"/>
    <lineage>
        <taxon>Bacteria</taxon>
        <taxon>Bacillati</taxon>
        <taxon>Bacillota</taxon>
        <taxon>Clostridia</taxon>
        <taxon>Lachnospirales</taxon>
        <taxon>Lachnospiraceae</taxon>
        <taxon>Anaerocolumna</taxon>
    </lineage>
</organism>
<dbReference type="Proteomes" id="UP000198806">
    <property type="component" value="Unassembled WGS sequence"/>
</dbReference>
<sequence>MEPLKDNKGTPTKRTAVKDGVDMTNRDNTTGAGEGSDMDKEGTKVNELVDSGLKITKTQ</sequence>